<evidence type="ECO:0008006" key="3">
    <source>
        <dbReference type="Google" id="ProtNLM"/>
    </source>
</evidence>
<protein>
    <recommendedName>
        <fullName evidence="3">Centromere-binding protein ParB C-terminal domain-containing protein</fullName>
    </recommendedName>
</protein>
<sequence>MPRFTFNTPKGERAVWATDEATARAYLESLINHPHPDKRDDQPFTSSQLARIQREREARAALLTLRAEQ</sequence>
<evidence type="ECO:0000313" key="2">
    <source>
        <dbReference type="Proteomes" id="UP001499930"/>
    </source>
</evidence>
<accession>A0ABP6LCN4</accession>
<dbReference type="EMBL" id="BAAAWD010000029">
    <property type="protein sequence ID" value="GAA3039538.1"/>
    <property type="molecule type" value="Genomic_DNA"/>
</dbReference>
<gene>
    <name evidence="1" type="ORF">GCM10017559_79840</name>
</gene>
<reference evidence="2" key="1">
    <citation type="journal article" date="2019" name="Int. J. Syst. Evol. Microbiol.">
        <title>The Global Catalogue of Microorganisms (GCM) 10K type strain sequencing project: providing services to taxonomists for standard genome sequencing and annotation.</title>
        <authorList>
            <consortium name="The Broad Institute Genomics Platform"/>
            <consortium name="The Broad Institute Genome Sequencing Center for Infectious Disease"/>
            <person name="Wu L."/>
            <person name="Ma J."/>
        </authorList>
    </citation>
    <scope>NUCLEOTIDE SEQUENCE [LARGE SCALE GENOMIC DNA]</scope>
    <source>
        <strain evidence="2">JCM 3106</strain>
    </source>
</reference>
<organism evidence="1 2">
    <name type="scientific">Streptosporangium longisporum</name>
    <dbReference type="NCBI Taxonomy" id="46187"/>
    <lineage>
        <taxon>Bacteria</taxon>
        <taxon>Bacillati</taxon>
        <taxon>Actinomycetota</taxon>
        <taxon>Actinomycetes</taxon>
        <taxon>Streptosporangiales</taxon>
        <taxon>Streptosporangiaceae</taxon>
        <taxon>Streptosporangium</taxon>
    </lineage>
</organism>
<name>A0ABP6LCN4_9ACTN</name>
<comment type="caution">
    <text evidence="1">The sequence shown here is derived from an EMBL/GenBank/DDBJ whole genome shotgun (WGS) entry which is preliminary data.</text>
</comment>
<keyword evidence="2" id="KW-1185">Reference proteome</keyword>
<dbReference type="Proteomes" id="UP001499930">
    <property type="component" value="Unassembled WGS sequence"/>
</dbReference>
<proteinExistence type="predicted"/>
<evidence type="ECO:0000313" key="1">
    <source>
        <dbReference type="EMBL" id="GAA3039538.1"/>
    </source>
</evidence>
<dbReference type="RefSeq" id="WP_344907031.1">
    <property type="nucleotide sequence ID" value="NZ_BAAAWD010000029.1"/>
</dbReference>